<dbReference type="PANTHER" id="PTHR35152">
    <property type="entry name" value="DOMAIN SIGNALLING PROTEIN, PUTATIVE (AFU_ORTHOLOGUE AFUA_5G11310)-RELATED"/>
    <property type="match status" value="1"/>
</dbReference>
<name>A0ABR1GNY9_9HYPO</name>
<evidence type="ECO:0000259" key="3">
    <source>
        <dbReference type="PROSITE" id="PS50924"/>
    </source>
</evidence>
<keyword evidence="5" id="KW-1185">Reference proteome</keyword>
<feature type="region of interest" description="Disordered" evidence="1">
    <location>
        <begin position="399"/>
        <end position="431"/>
    </location>
</feature>
<dbReference type="InterPro" id="IPR005330">
    <property type="entry name" value="MHYT_dom"/>
</dbReference>
<reference evidence="4 5" key="1">
    <citation type="journal article" date="2025" name="Microbiol. Resour. Announc.">
        <title>Draft genome sequences for Neonectria magnoliae and Neonectria punicea, canker pathogens of Liriodendron tulipifera and Acer saccharum in West Virginia.</title>
        <authorList>
            <person name="Petronek H.M."/>
            <person name="Kasson M.T."/>
            <person name="Metheny A.M."/>
            <person name="Stauder C.M."/>
            <person name="Lovett B."/>
            <person name="Lynch S.C."/>
            <person name="Garnas J.R."/>
            <person name="Kasson L.R."/>
            <person name="Stajich J.E."/>
        </authorList>
    </citation>
    <scope>NUCLEOTIDE SEQUENCE [LARGE SCALE GENOMIC DNA]</scope>
    <source>
        <strain evidence="4 5">NRRL 64653</strain>
    </source>
</reference>
<feature type="transmembrane region" description="Helical" evidence="2">
    <location>
        <begin position="156"/>
        <end position="182"/>
    </location>
</feature>
<feature type="transmembrane region" description="Helical" evidence="2">
    <location>
        <begin position="96"/>
        <end position="117"/>
    </location>
</feature>
<feature type="transmembrane region" description="Helical" evidence="2">
    <location>
        <begin position="20"/>
        <end position="42"/>
    </location>
</feature>
<protein>
    <recommendedName>
        <fullName evidence="3">MHYT domain-containing protein</fullName>
    </recommendedName>
</protein>
<evidence type="ECO:0000313" key="4">
    <source>
        <dbReference type="EMBL" id="KAK7403588.1"/>
    </source>
</evidence>
<gene>
    <name evidence="4" type="ORF">QQX98_010640</name>
</gene>
<keyword evidence="2" id="KW-0812">Transmembrane</keyword>
<organism evidence="4 5">
    <name type="scientific">Neonectria punicea</name>
    <dbReference type="NCBI Taxonomy" id="979145"/>
    <lineage>
        <taxon>Eukaryota</taxon>
        <taxon>Fungi</taxon>
        <taxon>Dikarya</taxon>
        <taxon>Ascomycota</taxon>
        <taxon>Pezizomycotina</taxon>
        <taxon>Sordariomycetes</taxon>
        <taxon>Hypocreomycetidae</taxon>
        <taxon>Hypocreales</taxon>
        <taxon>Nectriaceae</taxon>
        <taxon>Neonectria</taxon>
    </lineage>
</organism>
<dbReference type="PROSITE" id="PS50924">
    <property type="entry name" value="MHYT"/>
    <property type="match status" value="1"/>
</dbReference>
<accession>A0ABR1GNY9</accession>
<feature type="transmembrane region" description="Helical" evidence="2">
    <location>
        <begin position="194"/>
        <end position="214"/>
    </location>
</feature>
<feature type="transmembrane region" description="Helical" evidence="2">
    <location>
        <begin position="124"/>
        <end position="144"/>
    </location>
</feature>
<feature type="compositionally biased region" description="Polar residues" evidence="1">
    <location>
        <begin position="715"/>
        <end position="727"/>
    </location>
</feature>
<feature type="compositionally biased region" description="Polar residues" evidence="1">
    <location>
        <begin position="737"/>
        <end position="746"/>
    </location>
</feature>
<dbReference type="EMBL" id="JAZAVJ010000239">
    <property type="protein sequence ID" value="KAK7403588.1"/>
    <property type="molecule type" value="Genomic_DNA"/>
</dbReference>
<keyword evidence="2" id="KW-0472">Membrane</keyword>
<evidence type="ECO:0000256" key="1">
    <source>
        <dbReference type="SAM" id="MobiDB-lite"/>
    </source>
</evidence>
<sequence length="878" mass="96294">MSSQDLLREYRGHIVPQDYNAGFVALSYLVSLVGAASTLELINRRTGSRGLFNHLLLVSSAVTMGGIAIWCMHFIGNRAIDLADGQPQMQVAYSSGFTAVSFFVPIVVLLAAFVAIGTNNRVSWWRVCVGGILCGTAVCGMHYLGNASIANYTCVYRPAFVIGSAIIAVVASIVALAMFFVFRATWAASWWKRAISAVILAGAVSGMHWCAAIGTHYRLVDIKPEGKEPSRSATVVVVICLSLGACFIIAGSAILRARSMRKTALHAQKITLGAAVFDRSGRILVNTDGLIPSTHAKEGFSIGHPLFHWMFHASRNWTRISSLVGGMRQHLAQLPHCGRDKDRRGIQLINEHGEMINDYDIIFRELFCMAASSLADRLREQIASVGVLWDEILPTGAAGKRPHGSLQKNSSRKSSSDNEDSQSENRHGADVAEKDLSLWEQDYGRGSLMFLVRQIEADRDAERLVSAGYRFAEPHQVSEIIQSSMQIKCQGFEQKLRDMAMYTTQQQKALPGVHLGFFAIRARPNSLGFEILVRKGARNLLPSTPLSISHLEDWQVPFLRRLDNLPVSKIRQILDEGDRSSRTHKEGEFASQLSEAITALQEWIQEPLFEEATLSPTVVELPCISEDSPAQSKMVVMRLVVPIHSVSSSPACEFVPLGFFKIQQVPTKFRQEFTRGVHREFGHIVARSESRAGGPRTNASGFSSKLWPFERPGTSAGTNSNTMSKTTTEGRRGSEPESIQSGSTINLCPPNIKRSQSIESRHNSAAYPARDNSPPLPPSYGGIMVIQEIKIDIEEAELAQGRLGTQLASTKSQDTTVAEPLNTKRSRPADIEMQRMGHMGTNVQAGQQECINGGLQSGAVSQVESFVDVLFAECVEAR</sequence>
<evidence type="ECO:0000313" key="5">
    <source>
        <dbReference type="Proteomes" id="UP001498476"/>
    </source>
</evidence>
<comment type="caution">
    <text evidence="4">The sequence shown here is derived from an EMBL/GenBank/DDBJ whole genome shotgun (WGS) entry which is preliminary data.</text>
</comment>
<proteinExistence type="predicted"/>
<keyword evidence="2" id="KW-1133">Transmembrane helix</keyword>
<dbReference type="PANTHER" id="PTHR35152:SF1">
    <property type="entry name" value="DOMAIN SIGNALLING PROTEIN, PUTATIVE (AFU_ORTHOLOGUE AFUA_5G11310)-RELATED"/>
    <property type="match status" value="1"/>
</dbReference>
<feature type="region of interest" description="Disordered" evidence="1">
    <location>
        <begin position="689"/>
        <end position="750"/>
    </location>
</feature>
<dbReference type="Proteomes" id="UP001498476">
    <property type="component" value="Unassembled WGS sequence"/>
</dbReference>
<feature type="transmembrane region" description="Helical" evidence="2">
    <location>
        <begin position="54"/>
        <end position="76"/>
    </location>
</feature>
<feature type="transmembrane region" description="Helical" evidence="2">
    <location>
        <begin position="234"/>
        <end position="255"/>
    </location>
</feature>
<feature type="domain" description="MHYT" evidence="3">
    <location>
        <begin position="19"/>
        <end position="218"/>
    </location>
</feature>
<dbReference type="Pfam" id="PF03707">
    <property type="entry name" value="MHYT"/>
    <property type="match status" value="2"/>
</dbReference>
<evidence type="ECO:0000256" key="2">
    <source>
        <dbReference type="SAM" id="Phobius"/>
    </source>
</evidence>